<evidence type="ECO:0000256" key="1">
    <source>
        <dbReference type="SAM" id="MobiDB-lite"/>
    </source>
</evidence>
<evidence type="ECO:0000313" key="2">
    <source>
        <dbReference type="EMBL" id="CAI3977685.1"/>
    </source>
</evidence>
<evidence type="ECO:0000313" key="4">
    <source>
        <dbReference type="Proteomes" id="UP001152797"/>
    </source>
</evidence>
<reference evidence="2" key="1">
    <citation type="submission" date="2022-10" db="EMBL/GenBank/DDBJ databases">
        <authorList>
            <person name="Chen Y."/>
            <person name="Dougan E. K."/>
            <person name="Chan C."/>
            <person name="Rhodes N."/>
            <person name="Thang M."/>
        </authorList>
    </citation>
    <scope>NUCLEOTIDE SEQUENCE</scope>
</reference>
<proteinExistence type="predicted"/>
<organism evidence="2">
    <name type="scientific">Cladocopium goreaui</name>
    <dbReference type="NCBI Taxonomy" id="2562237"/>
    <lineage>
        <taxon>Eukaryota</taxon>
        <taxon>Sar</taxon>
        <taxon>Alveolata</taxon>
        <taxon>Dinophyceae</taxon>
        <taxon>Suessiales</taxon>
        <taxon>Symbiodiniaceae</taxon>
        <taxon>Cladocopium</taxon>
    </lineage>
</organism>
<feature type="compositionally biased region" description="Basic and acidic residues" evidence="1">
    <location>
        <begin position="46"/>
        <end position="62"/>
    </location>
</feature>
<dbReference type="OrthoDB" id="10638109at2759"/>
<keyword evidence="4" id="KW-1185">Reference proteome</keyword>
<dbReference type="Proteomes" id="UP001152797">
    <property type="component" value="Unassembled WGS sequence"/>
</dbReference>
<evidence type="ECO:0000313" key="3">
    <source>
        <dbReference type="EMBL" id="CAL4764997.1"/>
    </source>
</evidence>
<sequence length="231" mass="25471">MLPDDHPAVVAELERRTNIRAKANVKDSKDTGETTVIGSKRGGGKKAKEPKSKADGKNKGTEDTSDSGKWQLAHQQLAESRGINWPLAVPEDLQGHPWFETLSLREKEESCHATVSAAHADIDCNSDPAAEVPTILPSSKLMDLERRRLLIGRELLHLQGIQFDPEVRDRLSESQMSDLAGNAFASTSCMAIFIAMILELEFRTESESDEEGEVLNLVEKIARQGQTLDLN</sequence>
<gene>
    <name evidence="2" type="ORF">C1SCF055_LOCUS5807</name>
</gene>
<dbReference type="EMBL" id="CAMXCT010000359">
    <property type="protein sequence ID" value="CAI3977685.1"/>
    <property type="molecule type" value="Genomic_DNA"/>
</dbReference>
<name>A0A9P1BR38_9DINO</name>
<dbReference type="EMBL" id="CAMXCT020000359">
    <property type="protein sequence ID" value="CAL1131060.1"/>
    <property type="molecule type" value="Genomic_DNA"/>
</dbReference>
<comment type="caution">
    <text evidence="2">The sequence shown here is derived from an EMBL/GenBank/DDBJ whole genome shotgun (WGS) entry which is preliminary data.</text>
</comment>
<accession>A0A9P1BR38</accession>
<feature type="region of interest" description="Disordered" evidence="1">
    <location>
        <begin position="21"/>
        <end position="69"/>
    </location>
</feature>
<dbReference type="EMBL" id="CAMXCT030000359">
    <property type="protein sequence ID" value="CAL4764997.1"/>
    <property type="molecule type" value="Genomic_DNA"/>
</dbReference>
<reference evidence="3 4" key="2">
    <citation type="submission" date="2024-05" db="EMBL/GenBank/DDBJ databases">
        <authorList>
            <person name="Chen Y."/>
            <person name="Shah S."/>
            <person name="Dougan E. K."/>
            <person name="Thang M."/>
            <person name="Chan C."/>
        </authorList>
    </citation>
    <scope>NUCLEOTIDE SEQUENCE [LARGE SCALE GENOMIC DNA]</scope>
</reference>
<protein>
    <submittedName>
        <fullName evidence="2">Uncharacterized protein</fullName>
    </submittedName>
</protein>
<dbReference type="AlphaFoldDB" id="A0A9P1BR38"/>